<gene>
    <name evidence="1" type="ORF">DB891_07505</name>
</gene>
<dbReference type="AlphaFoldDB" id="A0A2U1JWC8"/>
<protein>
    <submittedName>
        <fullName evidence="1">Uncharacterized protein</fullName>
    </submittedName>
</protein>
<keyword evidence="2" id="KW-1185">Reference proteome</keyword>
<accession>A0A2U1JWC8</accession>
<evidence type="ECO:0000313" key="1">
    <source>
        <dbReference type="EMBL" id="PWA09520.1"/>
    </source>
</evidence>
<dbReference type="Proteomes" id="UP000245618">
    <property type="component" value="Unassembled WGS sequence"/>
</dbReference>
<dbReference type="EMBL" id="QCZH01000006">
    <property type="protein sequence ID" value="PWA09520.1"/>
    <property type="molecule type" value="Genomic_DNA"/>
</dbReference>
<dbReference type="OrthoDB" id="1189337at2"/>
<dbReference type="RefSeq" id="WP_116762156.1">
    <property type="nucleotide sequence ID" value="NZ_QCZH01000006.1"/>
</dbReference>
<reference evidence="1 2" key="1">
    <citation type="submission" date="2018-04" db="EMBL/GenBank/DDBJ databases">
        <title>Flavobacterium sp. nov., isolated from glacier ice.</title>
        <authorList>
            <person name="Liu Q."/>
            <person name="Xin Y.-H."/>
        </authorList>
    </citation>
    <scope>NUCLEOTIDE SEQUENCE [LARGE SCALE GENOMIC DNA]</scope>
    <source>
        <strain evidence="1 2">LB2P30</strain>
    </source>
</reference>
<name>A0A2U1JWC8_9FLAO</name>
<organism evidence="1 2">
    <name type="scientific">Flavobacterium laiguense</name>
    <dbReference type="NCBI Taxonomy" id="2169409"/>
    <lineage>
        <taxon>Bacteria</taxon>
        <taxon>Pseudomonadati</taxon>
        <taxon>Bacteroidota</taxon>
        <taxon>Flavobacteriia</taxon>
        <taxon>Flavobacteriales</taxon>
        <taxon>Flavobacteriaceae</taxon>
        <taxon>Flavobacterium</taxon>
    </lineage>
</organism>
<comment type="caution">
    <text evidence="1">The sequence shown here is derived from an EMBL/GenBank/DDBJ whole genome shotgun (WGS) entry which is preliminary data.</text>
</comment>
<proteinExistence type="predicted"/>
<sequence length="186" mass="20342">MNNRKTQLLSAVATLKAKDQGGVPHVGRVALTDKTLYLNVNVKGQGGTIALIDVNTKREVGVTNLDGNRLNAGRDYIIDGVRVLKGTTASANVRSEKYSQTVVLDEALQNAEIRIKQNGNILLDMPMSDISNPSSTNEVFRNISTSPLIQSNMEFEFEIEYPKGVSVPAGADLNIRFEFRAHQAKI</sequence>
<evidence type="ECO:0000313" key="2">
    <source>
        <dbReference type="Proteomes" id="UP000245618"/>
    </source>
</evidence>